<keyword evidence="13 17" id="KW-0326">Glycosidase</keyword>
<evidence type="ECO:0000256" key="2">
    <source>
        <dbReference type="ARBA" id="ARBA00001657"/>
    </source>
</evidence>
<evidence type="ECO:0000259" key="18">
    <source>
        <dbReference type="Pfam" id="PF01055"/>
    </source>
</evidence>
<dbReference type="EMBL" id="CAJHIA010000002">
    <property type="protein sequence ID" value="CAD6440435.1"/>
    <property type="molecule type" value="Genomic_DNA"/>
</dbReference>
<evidence type="ECO:0000256" key="9">
    <source>
        <dbReference type="ARBA" id="ARBA00022729"/>
    </source>
</evidence>
<dbReference type="PANTHER" id="PTHR22762">
    <property type="entry name" value="ALPHA-GLUCOSIDASE"/>
    <property type="match status" value="1"/>
</dbReference>
<dbReference type="CDD" id="cd06602">
    <property type="entry name" value="GH31_MGAM_SI_GAA"/>
    <property type="match status" value="1"/>
</dbReference>
<name>A0A8H2VMP5_9HELO</name>
<dbReference type="PROSITE" id="PS00129">
    <property type="entry name" value="GLYCOSYL_HYDROL_F31_1"/>
    <property type="match status" value="1"/>
</dbReference>
<dbReference type="InterPro" id="IPR017853">
    <property type="entry name" value="GH"/>
</dbReference>
<dbReference type="InterPro" id="IPR048395">
    <property type="entry name" value="Glyco_hydro_31_C"/>
</dbReference>
<evidence type="ECO:0000256" key="6">
    <source>
        <dbReference type="ARBA" id="ARBA00012744"/>
    </source>
</evidence>
<reference evidence="21" key="1">
    <citation type="submission" date="2020-10" db="EMBL/GenBank/DDBJ databases">
        <authorList>
            <person name="Kusch S."/>
        </authorList>
    </citation>
    <scope>NUCLEOTIDE SEQUENCE</scope>
    <source>
        <strain evidence="21">SwB9</strain>
    </source>
</reference>
<dbReference type="OrthoDB" id="5839090at2759"/>
<keyword evidence="11" id="KW-0325">Glycoprotein</keyword>
<evidence type="ECO:0000313" key="21">
    <source>
        <dbReference type="EMBL" id="CAD6440435.1"/>
    </source>
</evidence>
<protein>
    <recommendedName>
        <fullName evidence="7">Probable alpha/beta-glucosidase agdC</fullName>
        <ecNumber evidence="5">3.2.1.20</ecNumber>
        <ecNumber evidence="6">3.2.1.21</ecNumber>
    </recommendedName>
</protein>
<dbReference type="Proteomes" id="UP000624404">
    <property type="component" value="Unassembled WGS sequence"/>
</dbReference>
<evidence type="ECO:0000256" key="3">
    <source>
        <dbReference type="ARBA" id="ARBA00004613"/>
    </source>
</evidence>
<evidence type="ECO:0000256" key="7">
    <source>
        <dbReference type="ARBA" id="ARBA00014002"/>
    </source>
</evidence>
<dbReference type="EC" id="3.2.1.21" evidence="6"/>
<comment type="caution">
    <text evidence="21">The sequence shown here is derived from an EMBL/GenBank/DDBJ whole genome shotgun (WGS) entry which is preliminary data.</text>
</comment>
<dbReference type="GO" id="GO:0004558">
    <property type="term" value="F:alpha-1,4-glucosidase activity"/>
    <property type="evidence" value="ECO:0007669"/>
    <property type="project" value="UniProtKB-EC"/>
</dbReference>
<evidence type="ECO:0000256" key="15">
    <source>
        <dbReference type="ARBA" id="ARBA00023326"/>
    </source>
</evidence>
<comment type="catalytic activity">
    <reaction evidence="2">
        <text>Hydrolysis of terminal, non-reducing (1-&gt;4)-linked alpha-D-glucose residues with release of alpha-D-glucose.</text>
        <dbReference type="EC" id="3.2.1.20"/>
    </reaction>
</comment>
<evidence type="ECO:0000256" key="14">
    <source>
        <dbReference type="ARBA" id="ARBA00023316"/>
    </source>
</evidence>
<accession>A0A8H2VMP5</accession>
<dbReference type="InterPro" id="IPR025887">
    <property type="entry name" value="Glyco_hydro_31_N_dom"/>
</dbReference>
<dbReference type="GO" id="GO:0000272">
    <property type="term" value="P:polysaccharide catabolic process"/>
    <property type="evidence" value="ECO:0007669"/>
    <property type="project" value="UniProtKB-KW"/>
</dbReference>
<keyword evidence="12" id="KW-0119">Carbohydrate metabolism</keyword>
<dbReference type="Pfam" id="PF21365">
    <property type="entry name" value="Glyco_hydro_31_3rd"/>
    <property type="match status" value="1"/>
</dbReference>
<comment type="similarity">
    <text evidence="4 17">Belongs to the glycosyl hydrolase 31 family.</text>
</comment>
<comment type="catalytic activity">
    <reaction evidence="1">
        <text>Hydrolysis of terminal, non-reducing beta-D-glucosyl residues with release of beta-D-glucose.</text>
        <dbReference type="EC" id="3.2.1.21"/>
    </reaction>
</comment>
<dbReference type="CDD" id="cd14752">
    <property type="entry name" value="GH31_N"/>
    <property type="match status" value="1"/>
</dbReference>
<dbReference type="EC" id="3.2.1.20" evidence="5"/>
<evidence type="ECO:0000256" key="16">
    <source>
        <dbReference type="ARBA" id="ARBA00025512"/>
    </source>
</evidence>
<dbReference type="GO" id="GO:0071555">
    <property type="term" value="P:cell wall organization"/>
    <property type="evidence" value="ECO:0007669"/>
    <property type="project" value="UniProtKB-KW"/>
</dbReference>
<evidence type="ECO:0000259" key="20">
    <source>
        <dbReference type="Pfam" id="PF21365"/>
    </source>
</evidence>
<dbReference type="SUPFAM" id="SSF74650">
    <property type="entry name" value="Galactose mutarotase-like"/>
    <property type="match status" value="1"/>
</dbReference>
<comment type="subcellular location">
    <subcellularLocation>
        <location evidence="3">Secreted</location>
    </subcellularLocation>
</comment>
<evidence type="ECO:0000313" key="22">
    <source>
        <dbReference type="Proteomes" id="UP000624404"/>
    </source>
</evidence>
<dbReference type="InterPro" id="IPR030458">
    <property type="entry name" value="Glyco_hydro_31_AS"/>
</dbReference>
<keyword evidence="8" id="KW-0964">Secreted</keyword>
<keyword evidence="14" id="KW-0961">Cell wall biogenesis/degradation</keyword>
<evidence type="ECO:0000256" key="11">
    <source>
        <dbReference type="ARBA" id="ARBA00023180"/>
    </source>
</evidence>
<dbReference type="InterPro" id="IPR030459">
    <property type="entry name" value="Glyco_hydro_31_CS"/>
</dbReference>
<organism evidence="21 22">
    <name type="scientific">Sclerotinia trifoliorum</name>
    <dbReference type="NCBI Taxonomy" id="28548"/>
    <lineage>
        <taxon>Eukaryota</taxon>
        <taxon>Fungi</taxon>
        <taxon>Dikarya</taxon>
        <taxon>Ascomycota</taxon>
        <taxon>Pezizomycotina</taxon>
        <taxon>Leotiomycetes</taxon>
        <taxon>Helotiales</taxon>
        <taxon>Sclerotiniaceae</taxon>
        <taxon>Sclerotinia</taxon>
    </lineage>
</organism>
<comment type="function">
    <text evidence="16">Glucosidase involved in the degradation of cellulosic biomass. Has both alpha- and beta-glucosidase activity.</text>
</comment>
<dbReference type="InterPro" id="IPR013780">
    <property type="entry name" value="Glyco_hydro_b"/>
</dbReference>
<feature type="domain" description="Glycosyl hydrolase family 31 C-terminal" evidence="20">
    <location>
        <begin position="738"/>
        <end position="826"/>
    </location>
</feature>
<proteinExistence type="inferred from homology"/>
<evidence type="ECO:0000259" key="19">
    <source>
        <dbReference type="Pfam" id="PF13802"/>
    </source>
</evidence>
<dbReference type="AlphaFoldDB" id="A0A8H2VMP5"/>
<dbReference type="GO" id="GO:0008422">
    <property type="term" value="F:beta-glucosidase activity"/>
    <property type="evidence" value="ECO:0007669"/>
    <property type="project" value="UniProtKB-EC"/>
</dbReference>
<dbReference type="GO" id="GO:0030246">
    <property type="term" value="F:carbohydrate binding"/>
    <property type="evidence" value="ECO:0007669"/>
    <property type="project" value="InterPro"/>
</dbReference>
<keyword evidence="15" id="KW-0624">Polysaccharide degradation</keyword>
<dbReference type="InterPro" id="IPR000322">
    <property type="entry name" value="Glyco_hydro_31_TIM"/>
</dbReference>
<evidence type="ECO:0000256" key="8">
    <source>
        <dbReference type="ARBA" id="ARBA00022525"/>
    </source>
</evidence>
<evidence type="ECO:0000256" key="13">
    <source>
        <dbReference type="ARBA" id="ARBA00023295"/>
    </source>
</evidence>
<dbReference type="GO" id="GO:0005576">
    <property type="term" value="C:extracellular region"/>
    <property type="evidence" value="ECO:0007669"/>
    <property type="project" value="UniProtKB-SubCell"/>
</dbReference>
<gene>
    <name evidence="21" type="ORF">SCLTRI_LOCUS913</name>
</gene>
<dbReference type="Gene3D" id="2.60.40.1760">
    <property type="entry name" value="glycosyl hydrolase (family 31)"/>
    <property type="match status" value="1"/>
</dbReference>
<dbReference type="Pfam" id="PF01055">
    <property type="entry name" value="Glyco_hydro_31_2nd"/>
    <property type="match status" value="1"/>
</dbReference>
<dbReference type="PROSITE" id="PS00707">
    <property type="entry name" value="GLYCOSYL_HYDROL_F31_2"/>
    <property type="match status" value="1"/>
</dbReference>
<evidence type="ECO:0000256" key="12">
    <source>
        <dbReference type="ARBA" id="ARBA00023277"/>
    </source>
</evidence>
<dbReference type="Gene3D" id="3.20.20.80">
    <property type="entry name" value="Glycosidases"/>
    <property type="match status" value="2"/>
</dbReference>
<evidence type="ECO:0000256" key="10">
    <source>
        <dbReference type="ARBA" id="ARBA00022801"/>
    </source>
</evidence>
<evidence type="ECO:0000256" key="17">
    <source>
        <dbReference type="RuleBase" id="RU361185"/>
    </source>
</evidence>
<dbReference type="PANTHER" id="PTHR22762:SF67">
    <property type="entry name" value="ALPHA_BETA-GLUCOSIDASE AGDC-RELATED"/>
    <property type="match status" value="1"/>
</dbReference>
<feature type="domain" description="Glycoside hydrolase family 31 N-terminal" evidence="19">
    <location>
        <begin position="119"/>
        <end position="245"/>
    </location>
</feature>
<evidence type="ECO:0000256" key="4">
    <source>
        <dbReference type="ARBA" id="ARBA00007806"/>
    </source>
</evidence>
<dbReference type="Pfam" id="PF13802">
    <property type="entry name" value="Gal_mutarotas_2"/>
    <property type="match status" value="1"/>
</dbReference>
<dbReference type="Gene3D" id="2.60.40.1180">
    <property type="entry name" value="Golgi alpha-mannosidase II"/>
    <property type="match status" value="2"/>
</dbReference>
<dbReference type="SUPFAM" id="SSF51445">
    <property type="entry name" value="(Trans)glycosidases"/>
    <property type="match status" value="1"/>
</dbReference>
<evidence type="ECO:0000256" key="1">
    <source>
        <dbReference type="ARBA" id="ARBA00000448"/>
    </source>
</evidence>
<keyword evidence="9" id="KW-0732">Signal</keyword>
<dbReference type="SUPFAM" id="SSF51011">
    <property type="entry name" value="Glycosyl hydrolase domain"/>
    <property type="match status" value="1"/>
</dbReference>
<evidence type="ECO:0000256" key="5">
    <source>
        <dbReference type="ARBA" id="ARBA00012741"/>
    </source>
</evidence>
<sequence length="960" mass="107453">MIIEDLASIIKVFNMVNILHFCLFLTTTVLAASSDFLPRDTNYHSNSTLPLSKCPGYKASNVRTTASSLSADLTLAGPACNTYGTDLTKLTLKVVYETDDRIHVVIQDPENVVYQVPESVLPRPAESTVNSKDANIKFHHVNSPFSFSITRAKTGEVLFDTSAASLVFESQYLRLRTKLPSNPNLYGLGEHSDSFRLNTTDYIRTLWSRDAYGTPTGTNLYGNHPVYFEHRAGGTHGVFFMNSNGMDIMVDNANGRNQYLEYNTLGGVLDFYFLAGPDPIVLSQQYAEVVGLPAMMPYWSFGFHNCRYGYQDAYAVAEVIYNYSKAEIPLEVMWTDIDYMDARKVFTLDPERFPLNMMQYINHYLHDHDQKQILMVDPAVAYQNNPAYQRGAADDIFLKRDNGSFWLGVVWPGVTVFPDWFAKGVQNYWNNEFSIFFNPTNGVDVDGLWIDMNEPSNFPCYFPCDNPYASAVGYPPEPPAVRTPPRPLPGFPCEFQPSGTKNCTSTSKRTSIEDRDPKPILETHATVNKQAPGQQKGLPGRDLLYPSYAIHNAAAYLPSWNAAKGGISNQTVNTNVIHQNGLAMYDTHNLYGTMMSSFSHTAMISRRPNERPLIITRSTFAGAGTKVGHWLGDNFSDWLHYRMSIRGMLAFASIYQVPMTGADVCGYAEDTNEELCARWAMLGAFTPFYRNHNAYPPTISQEFYLWPSVTEAAKKAIDIRYRLLDYIYTALYRQTLDGTPLINPMFYLYPADPATFALETQYFFGSGILVSPVMEANSTSVEIYLPDDIFYDFYTHVPILGQGNTIKITDQNLSSIPLHYRGGVIVPQRIESGMTINEVRKKNFEIIVPVDRNGMAKGELYLDDGVSVVGEGYAYSLINFSWDGKIFDVKGHFGFDSGVGIERIVFLGLGTGNGNGTVAYGRGYAMNVNANESKNVQVNEQGDMIIHIGKELNGEFSITV</sequence>
<keyword evidence="10 17" id="KW-0378">Hydrolase</keyword>
<dbReference type="InterPro" id="IPR011013">
    <property type="entry name" value="Gal_mutarotase_sf_dom"/>
</dbReference>
<keyword evidence="22" id="KW-1185">Reference proteome</keyword>
<feature type="domain" description="Glycoside hydrolase family 31 TIM barrel" evidence="18">
    <location>
        <begin position="293"/>
        <end position="730"/>
    </location>
</feature>